<evidence type="ECO:0000313" key="4">
    <source>
        <dbReference type="Proteomes" id="UP000277236"/>
    </source>
</evidence>
<evidence type="ECO:0000313" key="3">
    <source>
        <dbReference type="EMBL" id="RMQ50680.1"/>
    </source>
</evidence>
<protein>
    <submittedName>
        <fullName evidence="3">Putative Regulatory protein</fullName>
    </submittedName>
</protein>
<dbReference type="PANTHER" id="PTHR30273">
    <property type="entry name" value="PERIPLASMIC SIGNAL SENSOR AND SIGMA FACTOR ACTIVATOR FECR-RELATED"/>
    <property type="match status" value="1"/>
</dbReference>
<feature type="domain" description="FecR N-terminal" evidence="2">
    <location>
        <begin position="24"/>
        <end position="66"/>
    </location>
</feature>
<dbReference type="GO" id="GO:0016989">
    <property type="term" value="F:sigma factor antagonist activity"/>
    <property type="evidence" value="ECO:0007669"/>
    <property type="project" value="TreeGrafter"/>
</dbReference>
<comment type="caution">
    <text evidence="3">The sequence shown here is derived from an EMBL/GenBank/DDBJ whole genome shotgun (WGS) entry which is preliminary data.</text>
</comment>
<evidence type="ECO:0000259" key="2">
    <source>
        <dbReference type="Pfam" id="PF16220"/>
    </source>
</evidence>
<proteinExistence type="predicted"/>
<dbReference type="InterPro" id="IPR032623">
    <property type="entry name" value="FecR_N"/>
</dbReference>
<dbReference type="Proteomes" id="UP000277236">
    <property type="component" value="Unassembled WGS sequence"/>
</dbReference>
<sequence length="330" mass="36130">MLLRSMNMNSESLNKSDISPGVAQQAVDWMLEMQDGGLDARRQQAWQQWLNGNSEHQRAWAHIQRVNQRLSGLSSPLAHAALNAPKSGSRRQALKLLLLLGAGSAAGWSMREQIALQPLLADFHSRVGEQRKVALSDGSQVHLNTASAVDVDFAAQQRLVRLLEGEILVTAAADSRPLNLLTAEGMVRAATAASRFNLRQLKGRTQLAVLAGTLELSPSGHVGPALRLQASQQVTFSRDAWDSVRPVDASTGAWAEGMLVASHMKLADFLDELSRYRRGRLNCDASVANLLISGSYPLADSERILSMLEVALPVRVQRFTRYWVNVQARA</sequence>
<feature type="domain" description="FecR protein" evidence="1">
    <location>
        <begin position="124"/>
        <end position="214"/>
    </location>
</feature>
<evidence type="ECO:0000259" key="1">
    <source>
        <dbReference type="Pfam" id="PF04773"/>
    </source>
</evidence>
<dbReference type="PANTHER" id="PTHR30273:SF2">
    <property type="entry name" value="PROTEIN FECR"/>
    <property type="match status" value="1"/>
</dbReference>
<dbReference type="Gene3D" id="2.60.120.1440">
    <property type="match status" value="1"/>
</dbReference>
<dbReference type="EMBL" id="RBRE01000005">
    <property type="protein sequence ID" value="RMQ50680.1"/>
    <property type="molecule type" value="Genomic_DNA"/>
</dbReference>
<dbReference type="InterPro" id="IPR006860">
    <property type="entry name" value="FecR"/>
</dbReference>
<dbReference type="PIRSF" id="PIRSF018266">
    <property type="entry name" value="FecR"/>
    <property type="match status" value="1"/>
</dbReference>
<accession>A0A3M4MA47</accession>
<dbReference type="Pfam" id="PF16220">
    <property type="entry name" value="DUF4880"/>
    <property type="match status" value="1"/>
</dbReference>
<organism evidence="3 4">
    <name type="scientific">Pseudomonas cichorii</name>
    <dbReference type="NCBI Taxonomy" id="36746"/>
    <lineage>
        <taxon>Bacteria</taxon>
        <taxon>Pseudomonadati</taxon>
        <taxon>Pseudomonadota</taxon>
        <taxon>Gammaproteobacteria</taxon>
        <taxon>Pseudomonadales</taxon>
        <taxon>Pseudomonadaceae</taxon>
        <taxon>Pseudomonas</taxon>
    </lineage>
</organism>
<reference evidence="3 4" key="1">
    <citation type="submission" date="2018-08" db="EMBL/GenBank/DDBJ databases">
        <title>Recombination of ecologically and evolutionarily significant loci maintains genetic cohesion in the Pseudomonas syringae species complex.</title>
        <authorList>
            <person name="Dillon M."/>
            <person name="Thakur S."/>
            <person name="Almeida R.N.D."/>
            <person name="Weir B.S."/>
            <person name="Guttman D.S."/>
        </authorList>
    </citation>
    <scope>NUCLEOTIDE SEQUENCE [LARGE SCALE GENOMIC DNA]</scope>
    <source>
        <strain evidence="3 4">ICMP 3353</strain>
    </source>
</reference>
<name>A0A3M4MA47_PSECI</name>
<dbReference type="Pfam" id="PF04773">
    <property type="entry name" value="FecR"/>
    <property type="match status" value="1"/>
</dbReference>
<gene>
    <name evidence="3" type="ORF">ALQ04_05343</name>
</gene>
<dbReference type="InterPro" id="IPR012373">
    <property type="entry name" value="Ferrdict_sens_TM"/>
</dbReference>
<dbReference type="AlphaFoldDB" id="A0A3M4MA47"/>